<evidence type="ECO:0000256" key="5">
    <source>
        <dbReference type="ARBA" id="ARBA00023136"/>
    </source>
</evidence>
<dbReference type="GO" id="GO:0044781">
    <property type="term" value="P:bacterial-type flagellum organization"/>
    <property type="evidence" value="ECO:0007669"/>
    <property type="project" value="InterPro"/>
</dbReference>
<name>A0A1F7FAU4_UNCRA</name>
<evidence type="ECO:0000256" key="1">
    <source>
        <dbReference type="ARBA" id="ARBA00004236"/>
    </source>
</evidence>
<dbReference type="GO" id="GO:0016020">
    <property type="term" value="C:membrane"/>
    <property type="evidence" value="ECO:0007669"/>
    <property type="project" value="InterPro"/>
</dbReference>
<gene>
    <name evidence="8" type="ORF">A2519_01985</name>
</gene>
<feature type="transmembrane region" description="Helical" evidence="6">
    <location>
        <begin position="70"/>
        <end position="88"/>
    </location>
</feature>
<keyword evidence="4 6" id="KW-1133">Transmembrane helix</keyword>
<organism evidence="8 9">
    <name type="scientific">Candidatus Raymondbacteria bacterium RIFOXYD12_FULL_49_13</name>
    <dbReference type="NCBI Taxonomy" id="1817890"/>
    <lineage>
        <taxon>Bacteria</taxon>
        <taxon>Raymondiibacteriota</taxon>
    </lineage>
</organism>
<keyword evidence="5 6" id="KW-0472">Membrane</keyword>
<evidence type="ECO:0000256" key="2">
    <source>
        <dbReference type="ARBA" id="ARBA00022475"/>
    </source>
</evidence>
<proteinExistence type="predicted"/>
<evidence type="ECO:0008006" key="10">
    <source>
        <dbReference type="Google" id="ProtNLM"/>
    </source>
</evidence>
<protein>
    <recommendedName>
        <fullName evidence="10">Flagellar protein</fullName>
    </recommendedName>
</protein>
<accession>A0A1F7FAU4</accession>
<keyword evidence="2" id="KW-1003">Cell membrane</keyword>
<keyword evidence="3 6" id="KW-0812">Transmembrane</keyword>
<feature type="chain" id="PRO_5009528548" description="Flagellar protein" evidence="7">
    <location>
        <begin position="22"/>
        <end position="202"/>
    </location>
</feature>
<evidence type="ECO:0000313" key="9">
    <source>
        <dbReference type="Proteomes" id="UP000179243"/>
    </source>
</evidence>
<evidence type="ECO:0000256" key="7">
    <source>
        <dbReference type="SAM" id="SignalP"/>
    </source>
</evidence>
<keyword evidence="7" id="KW-0732">Signal</keyword>
<evidence type="ECO:0000313" key="8">
    <source>
        <dbReference type="EMBL" id="OGK03741.1"/>
    </source>
</evidence>
<feature type="signal peptide" evidence="7">
    <location>
        <begin position="1"/>
        <end position="21"/>
    </location>
</feature>
<sequence>MGARFCFFCVFFFSVFTIIHAADSVTVSDPGFDMAKLKAEIEAGNVTVAKQPGQYKPSGSKEAMLISLKMLVYVSLIAAVLYVVLRIVKKNSAGGAYKKGKGNSRNIEIVEHAFIRENKSVGLVKVLDRVLVLGVTEKGINLLTEFNDAESVSRIMHNNQETASKVGAQFAASVNGFLEKFSKKGAVKTAEEFQLGLQESKV</sequence>
<reference evidence="8 9" key="1">
    <citation type="journal article" date="2016" name="Nat. Commun.">
        <title>Thousands of microbial genomes shed light on interconnected biogeochemical processes in an aquifer system.</title>
        <authorList>
            <person name="Anantharaman K."/>
            <person name="Brown C.T."/>
            <person name="Hug L.A."/>
            <person name="Sharon I."/>
            <person name="Castelle C.J."/>
            <person name="Probst A.J."/>
            <person name="Thomas B.C."/>
            <person name="Singh A."/>
            <person name="Wilkins M.J."/>
            <person name="Karaoz U."/>
            <person name="Brodie E.L."/>
            <person name="Williams K.H."/>
            <person name="Hubbard S.S."/>
            <person name="Banfield J.F."/>
        </authorList>
    </citation>
    <scope>NUCLEOTIDE SEQUENCE [LARGE SCALE GENOMIC DNA]</scope>
</reference>
<dbReference type="InterPro" id="IPR022781">
    <property type="entry name" value="Flagellar_biosynth_FliO"/>
</dbReference>
<dbReference type="Proteomes" id="UP000179243">
    <property type="component" value="Unassembled WGS sequence"/>
</dbReference>
<dbReference type="EMBL" id="MFYX01000083">
    <property type="protein sequence ID" value="OGK03741.1"/>
    <property type="molecule type" value="Genomic_DNA"/>
</dbReference>
<evidence type="ECO:0000256" key="6">
    <source>
        <dbReference type="SAM" id="Phobius"/>
    </source>
</evidence>
<comment type="subcellular location">
    <subcellularLocation>
        <location evidence="1">Cell membrane</location>
    </subcellularLocation>
</comment>
<dbReference type="Pfam" id="PF04347">
    <property type="entry name" value="FliO"/>
    <property type="match status" value="1"/>
</dbReference>
<evidence type="ECO:0000256" key="4">
    <source>
        <dbReference type="ARBA" id="ARBA00022989"/>
    </source>
</evidence>
<dbReference type="AlphaFoldDB" id="A0A1F7FAU4"/>
<evidence type="ECO:0000256" key="3">
    <source>
        <dbReference type="ARBA" id="ARBA00022692"/>
    </source>
</evidence>
<comment type="caution">
    <text evidence="8">The sequence shown here is derived from an EMBL/GenBank/DDBJ whole genome shotgun (WGS) entry which is preliminary data.</text>
</comment>